<dbReference type="Gene3D" id="3.30.420.40">
    <property type="match status" value="1"/>
</dbReference>
<protein>
    <recommendedName>
        <fullName evidence="3">Anhydro-N-acetylmuramic acid kinase</fullName>
    </recommendedName>
</protein>
<dbReference type="Pfam" id="PF03702">
    <property type="entry name" value="AnmK"/>
    <property type="match status" value="1"/>
</dbReference>
<dbReference type="PANTHER" id="PTHR30605">
    <property type="entry name" value="ANHYDRO-N-ACETYLMURAMIC ACID KINASE"/>
    <property type="match status" value="1"/>
</dbReference>
<dbReference type="InterPro" id="IPR005338">
    <property type="entry name" value="Anhydro_N_Ac-Mur_kinase"/>
</dbReference>
<organism evidence="2">
    <name type="scientific">marine metagenome</name>
    <dbReference type="NCBI Taxonomy" id="408172"/>
    <lineage>
        <taxon>unclassified sequences</taxon>
        <taxon>metagenomes</taxon>
        <taxon>ecological metagenomes</taxon>
    </lineage>
</organism>
<dbReference type="GO" id="GO:0009254">
    <property type="term" value="P:peptidoglycan turnover"/>
    <property type="evidence" value="ECO:0007669"/>
    <property type="project" value="InterPro"/>
</dbReference>
<dbReference type="PANTHER" id="PTHR30605:SF0">
    <property type="entry name" value="ANHYDRO-N-ACETYLMURAMIC ACID KINASE"/>
    <property type="match status" value="1"/>
</dbReference>
<dbReference type="GO" id="GO:0005524">
    <property type="term" value="F:ATP binding"/>
    <property type="evidence" value="ECO:0007669"/>
    <property type="project" value="InterPro"/>
</dbReference>
<sequence length="252" mass="28835">MEKIYTSLGLMSGTSMDGVDVSIIQTDGKYKYKPILDKYFEYPGSIYENLTTLRDKIKSSKDLKKYQKQLKTLEKKITIFHAKAVNEILKKNKLNIDFLGFHGQTIYHNAKEKLSRQLGDGKLLSKLTKKNVVYDFRKNDLINGGEGAPLTPLFHQLIAKKKRIKLPVNFLNLGGIANVTYIKNYKLNGLIGYDIGPGNCLIDLWIRKNTKKKYDSKGLIAKKGKCDATSLYEMIRKLKEKTHISFSQKRSF</sequence>
<evidence type="ECO:0000313" key="2">
    <source>
        <dbReference type="EMBL" id="SVD59729.1"/>
    </source>
</evidence>
<dbReference type="AlphaFoldDB" id="A0A382WM40"/>
<dbReference type="GO" id="GO:0016773">
    <property type="term" value="F:phosphotransferase activity, alcohol group as acceptor"/>
    <property type="evidence" value="ECO:0007669"/>
    <property type="project" value="InterPro"/>
</dbReference>
<name>A0A382WM40_9ZZZZ</name>
<evidence type="ECO:0008006" key="3">
    <source>
        <dbReference type="Google" id="ProtNLM"/>
    </source>
</evidence>
<feature type="coiled-coil region" evidence="1">
    <location>
        <begin position="56"/>
        <end position="83"/>
    </location>
</feature>
<keyword evidence="1" id="KW-0175">Coiled coil</keyword>
<gene>
    <name evidence="2" type="ORF">METZ01_LOCUS412583</name>
</gene>
<feature type="non-terminal residue" evidence="2">
    <location>
        <position position="252"/>
    </location>
</feature>
<dbReference type="GO" id="GO:0006040">
    <property type="term" value="P:amino sugar metabolic process"/>
    <property type="evidence" value="ECO:0007669"/>
    <property type="project" value="InterPro"/>
</dbReference>
<evidence type="ECO:0000256" key="1">
    <source>
        <dbReference type="SAM" id="Coils"/>
    </source>
</evidence>
<dbReference type="EMBL" id="UINC01160854">
    <property type="protein sequence ID" value="SVD59729.1"/>
    <property type="molecule type" value="Genomic_DNA"/>
</dbReference>
<reference evidence="2" key="1">
    <citation type="submission" date="2018-05" db="EMBL/GenBank/DDBJ databases">
        <authorList>
            <person name="Lanie J.A."/>
            <person name="Ng W.-L."/>
            <person name="Kazmierczak K.M."/>
            <person name="Andrzejewski T.M."/>
            <person name="Davidsen T.M."/>
            <person name="Wayne K.J."/>
            <person name="Tettelin H."/>
            <person name="Glass J.I."/>
            <person name="Rusch D."/>
            <person name="Podicherti R."/>
            <person name="Tsui H.-C.T."/>
            <person name="Winkler M.E."/>
        </authorList>
    </citation>
    <scope>NUCLEOTIDE SEQUENCE</scope>
</reference>
<proteinExistence type="predicted"/>
<accession>A0A382WM40</accession>